<dbReference type="Pfam" id="PF01597">
    <property type="entry name" value="GCV_H"/>
    <property type="match status" value="1"/>
</dbReference>
<keyword evidence="3 5" id="KW-0809">Transit peptide</keyword>
<dbReference type="SUPFAM" id="SSF51230">
    <property type="entry name" value="Single hybrid motif"/>
    <property type="match status" value="1"/>
</dbReference>
<dbReference type="GO" id="GO:0019464">
    <property type="term" value="P:glycine decarboxylation via glycine cleavage system"/>
    <property type="evidence" value="ECO:0007669"/>
    <property type="project" value="UniProtKB-UniRule"/>
</dbReference>
<evidence type="ECO:0000259" key="6">
    <source>
        <dbReference type="PROSITE" id="PS50968"/>
    </source>
</evidence>
<dbReference type="InterPro" id="IPR017453">
    <property type="entry name" value="GCV_H_sub"/>
</dbReference>
<comment type="subunit">
    <text evidence="5">The glycine cleavage system is composed of four proteins: P, T, L and H.</text>
</comment>
<evidence type="ECO:0000313" key="7">
    <source>
        <dbReference type="EMBL" id="KAG7562289.1"/>
    </source>
</evidence>
<dbReference type="PANTHER" id="PTHR11715">
    <property type="entry name" value="GLYCINE CLEAVAGE SYSTEM H PROTEIN"/>
    <property type="match status" value="1"/>
</dbReference>
<keyword evidence="2 4" id="KW-0450">Lipoyl</keyword>
<dbReference type="HAMAP" id="MF_00272">
    <property type="entry name" value="GcvH"/>
    <property type="match status" value="1"/>
</dbReference>
<proteinExistence type="inferred from homology"/>
<dbReference type="GO" id="GO:0005739">
    <property type="term" value="C:mitochondrion"/>
    <property type="evidence" value="ECO:0007669"/>
    <property type="project" value="UniProtKB-SubCell"/>
</dbReference>
<sequence length="164" mass="17517">MVAALLRTAVTRTAFKAAPMSRSAPLAGMRFSAVRFASSKRYTKDHEYVILDDATNIGTVGITDYAQQALGDVVFVELPGVDTEVAAEDAIGAVESVKAASDIYAPVSGVITEINETLNERANLLNKDSEGAGWLCKIKLSAPQEFETLLSEQAYKAHCEGESS</sequence>
<evidence type="ECO:0000256" key="3">
    <source>
        <dbReference type="ARBA" id="ARBA00022946"/>
    </source>
</evidence>
<protein>
    <recommendedName>
        <fullName evidence="5">Glycine cleavage system H protein</fullName>
    </recommendedName>
</protein>
<accession>A0A8K0JMX7</accession>
<dbReference type="CDD" id="cd06848">
    <property type="entry name" value="GCS_H"/>
    <property type="match status" value="1"/>
</dbReference>
<keyword evidence="5" id="KW-0496">Mitochondrion</keyword>
<dbReference type="GO" id="GO:0005960">
    <property type="term" value="C:glycine cleavage complex"/>
    <property type="evidence" value="ECO:0007669"/>
    <property type="project" value="UniProtKB-UniRule"/>
</dbReference>
<dbReference type="InterPro" id="IPR002930">
    <property type="entry name" value="GCV_H"/>
</dbReference>
<dbReference type="Proteomes" id="UP000812966">
    <property type="component" value="Unassembled WGS sequence"/>
</dbReference>
<dbReference type="GO" id="GO:0009249">
    <property type="term" value="P:protein lipoylation"/>
    <property type="evidence" value="ECO:0007669"/>
    <property type="project" value="TreeGrafter"/>
</dbReference>
<comment type="function">
    <text evidence="5">The H protein shuttles the methylamine group of glycine from the P protein to the T protein.</text>
</comment>
<evidence type="ECO:0000256" key="5">
    <source>
        <dbReference type="RuleBase" id="RU364055"/>
    </source>
</evidence>
<comment type="similarity">
    <text evidence="1 5">Belongs to the GcvH family.</text>
</comment>
<dbReference type="InterPro" id="IPR000089">
    <property type="entry name" value="Biotin_lipoyl"/>
</dbReference>
<name>A0A8K0JMX7_9TREE</name>
<evidence type="ECO:0000256" key="4">
    <source>
        <dbReference type="PIRSR" id="PIRSR617453-50"/>
    </source>
</evidence>
<dbReference type="PROSITE" id="PS50968">
    <property type="entry name" value="BIOTINYL_LIPOYL"/>
    <property type="match status" value="1"/>
</dbReference>
<comment type="caution">
    <text evidence="7">The sequence shown here is derived from an EMBL/GenBank/DDBJ whole genome shotgun (WGS) entry which is preliminary data.</text>
</comment>
<dbReference type="NCBIfam" id="TIGR00527">
    <property type="entry name" value="gcvH"/>
    <property type="match status" value="1"/>
</dbReference>
<organism evidence="7 8">
    <name type="scientific">Filobasidium floriforme</name>
    <dbReference type="NCBI Taxonomy" id="5210"/>
    <lineage>
        <taxon>Eukaryota</taxon>
        <taxon>Fungi</taxon>
        <taxon>Dikarya</taxon>
        <taxon>Basidiomycota</taxon>
        <taxon>Agaricomycotina</taxon>
        <taxon>Tremellomycetes</taxon>
        <taxon>Filobasidiales</taxon>
        <taxon>Filobasidiaceae</taxon>
        <taxon>Filobasidium</taxon>
    </lineage>
</organism>
<dbReference type="EMBL" id="JABELV010000035">
    <property type="protein sequence ID" value="KAG7562289.1"/>
    <property type="molecule type" value="Genomic_DNA"/>
</dbReference>
<dbReference type="AlphaFoldDB" id="A0A8K0JMX7"/>
<feature type="domain" description="Lipoyl-binding" evidence="6">
    <location>
        <begin position="57"/>
        <end position="139"/>
    </location>
</feature>
<dbReference type="InterPro" id="IPR011053">
    <property type="entry name" value="Single_hybrid_motif"/>
</dbReference>
<evidence type="ECO:0000256" key="1">
    <source>
        <dbReference type="ARBA" id="ARBA00009249"/>
    </source>
</evidence>
<gene>
    <name evidence="7" type="ORF">FFLO_02277</name>
</gene>
<reference evidence="7" key="1">
    <citation type="submission" date="2020-04" db="EMBL/GenBank/DDBJ databases">
        <title>Analysis of mating type loci in Filobasidium floriforme.</title>
        <authorList>
            <person name="Nowrousian M."/>
        </authorList>
    </citation>
    <scope>NUCLEOTIDE SEQUENCE</scope>
    <source>
        <strain evidence="7">CBS 6242</strain>
    </source>
</reference>
<dbReference type="PANTHER" id="PTHR11715:SF3">
    <property type="entry name" value="GLYCINE CLEAVAGE SYSTEM H PROTEIN-RELATED"/>
    <property type="match status" value="1"/>
</dbReference>
<keyword evidence="8" id="KW-1185">Reference proteome</keyword>
<dbReference type="InterPro" id="IPR003016">
    <property type="entry name" value="2-oxoA_DH_lipoyl-BS"/>
</dbReference>
<dbReference type="Gene3D" id="2.40.50.100">
    <property type="match status" value="1"/>
</dbReference>
<evidence type="ECO:0000256" key="2">
    <source>
        <dbReference type="ARBA" id="ARBA00022823"/>
    </source>
</evidence>
<comment type="cofactor">
    <cofactor evidence="5">
        <name>(R)-lipoate</name>
        <dbReference type="ChEBI" id="CHEBI:83088"/>
    </cofactor>
    <text evidence="5">Binds 1 lipoyl cofactor covalently.</text>
</comment>
<dbReference type="NCBIfam" id="NF002270">
    <property type="entry name" value="PRK01202.1"/>
    <property type="match status" value="1"/>
</dbReference>
<evidence type="ECO:0000313" key="8">
    <source>
        <dbReference type="Proteomes" id="UP000812966"/>
    </source>
</evidence>
<comment type="subcellular location">
    <subcellularLocation>
        <location evidence="5">Mitochondrion</location>
    </subcellularLocation>
</comment>
<dbReference type="InterPro" id="IPR033753">
    <property type="entry name" value="GCV_H/Fam206"/>
</dbReference>
<feature type="modified residue" description="N6-lipoyllysine" evidence="4">
    <location>
        <position position="98"/>
    </location>
</feature>
<dbReference type="PROSITE" id="PS00189">
    <property type="entry name" value="LIPOYL"/>
    <property type="match status" value="1"/>
</dbReference>